<accession>A0A0F9FUA4</accession>
<dbReference type="EMBL" id="LAZR01020176">
    <property type="protein sequence ID" value="KKL89828.1"/>
    <property type="molecule type" value="Genomic_DNA"/>
</dbReference>
<organism evidence="1">
    <name type="scientific">marine sediment metagenome</name>
    <dbReference type="NCBI Taxonomy" id="412755"/>
    <lineage>
        <taxon>unclassified sequences</taxon>
        <taxon>metagenomes</taxon>
        <taxon>ecological metagenomes</taxon>
    </lineage>
</organism>
<reference evidence="1" key="1">
    <citation type="journal article" date="2015" name="Nature">
        <title>Complex archaea that bridge the gap between prokaryotes and eukaryotes.</title>
        <authorList>
            <person name="Spang A."/>
            <person name="Saw J.H."/>
            <person name="Jorgensen S.L."/>
            <person name="Zaremba-Niedzwiedzka K."/>
            <person name="Martijn J."/>
            <person name="Lind A.E."/>
            <person name="van Eijk R."/>
            <person name="Schleper C."/>
            <person name="Guy L."/>
            <person name="Ettema T.J."/>
        </authorList>
    </citation>
    <scope>NUCLEOTIDE SEQUENCE</scope>
</reference>
<protein>
    <submittedName>
        <fullName evidence="1">Uncharacterized protein</fullName>
    </submittedName>
</protein>
<proteinExistence type="predicted"/>
<comment type="caution">
    <text evidence="1">The sequence shown here is derived from an EMBL/GenBank/DDBJ whole genome shotgun (WGS) entry which is preliminary data.</text>
</comment>
<dbReference type="AlphaFoldDB" id="A0A0F9FUA4"/>
<gene>
    <name evidence="1" type="ORF">LCGC14_1910730</name>
</gene>
<sequence>MATATIKELRSWMVRDLLRPNFQIHRPTEKSSTEDRFRATIYTKTTEYHISAIERYAGKSYLGCIAASRKSRPGEDWTRGNDLPDGNLSKKTWRQILAGIVRYEAQRISSECDDNENTKG</sequence>
<evidence type="ECO:0000313" key="1">
    <source>
        <dbReference type="EMBL" id="KKL89828.1"/>
    </source>
</evidence>
<name>A0A0F9FUA4_9ZZZZ</name>